<name>A0A410DWF4_9CLOT</name>
<dbReference type="EMBL" id="CP025746">
    <property type="protein sequence ID" value="QAA33583.1"/>
    <property type="molecule type" value="Genomic_DNA"/>
</dbReference>
<dbReference type="OrthoDB" id="9808762at2"/>
<reference evidence="2 3" key="1">
    <citation type="submission" date="2018-01" db="EMBL/GenBank/DDBJ databases">
        <title>Genome Sequencing and Assembly of Anaerobacter polyendosporus strain CT4.</title>
        <authorList>
            <person name="Tachaapaikoon C."/>
            <person name="Sutheeworapong S."/>
            <person name="Jenjaroenpun P."/>
            <person name="Wongsurawat T."/>
            <person name="Nookeaw I."/>
            <person name="Cheawchanlertfa P."/>
            <person name="Kosugi A."/>
            <person name="Cheevadhanarak S."/>
            <person name="Ratanakhanokchai K."/>
        </authorList>
    </citation>
    <scope>NUCLEOTIDE SEQUENCE [LARGE SCALE GENOMIC DNA]</scope>
    <source>
        <strain evidence="2 3">CT4</strain>
    </source>
</reference>
<dbReference type="PANTHER" id="PTHR43252:SF2">
    <property type="entry name" value="TRANSCRIPTION REGULATOR, PADR-LIKE FAMILY"/>
    <property type="match status" value="1"/>
</dbReference>
<dbReference type="InterPro" id="IPR036388">
    <property type="entry name" value="WH-like_DNA-bd_sf"/>
</dbReference>
<dbReference type="Pfam" id="PF03551">
    <property type="entry name" value="PadR"/>
    <property type="match status" value="1"/>
</dbReference>
<dbReference type="KEGG" id="cmah:C1I91_19145"/>
<dbReference type="SUPFAM" id="SSF46785">
    <property type="entry name" value="Winged helix' DNA-binding domain"/>
    <property type="match status" value="1"/>
</dbReference>
<feature type="domain" description="Transcription regulator PadR N-terminal" evidence="1">
    <location>
        <begin position="6"/>
        <end position="80"/>
    </location>
</feature>
<dbReference type="RefSeq" id="WP_128214307.1">
    <property type="nucleotide sequence ID" value="NZ_CP025746.1"/>
</dbReference>
<evidence type="ECO:0000259" key="1">
    <source>
        <dbReference type="Pfam" id="PF03551"/>
    </source>
</evidence>
<proteinExistence type="predicted"/>
<dbReference type="PANTHER" id="PTHR43252">
    <property type="entry name" value="TRANSCRIPTIONAL REGULATOR YQJI"/>
    <property type="match status" value="1"/>
</dbReference>
<dbReference type="Gene3D" id="1.10.10.10">
    <property type="entry name" value="Winged helix-like DNA-binding domain superfamily/Winged helix DNA-binding domain"/>
    <property type="match status" value="1"/>
</dbReference>
<dbReference type="InterPro" id="IPR005149">
    <property type="entry name" value="Tscrpt_reg_PadR_N"/>
</dbReference>
<accession>A0A410DWF4</accession>
<organism evidence="2 3">
    <name type="scientific">Clostridium manihotivorum</name>
    <dbReference type="NCBI Taxonomy" id="2320868"/>
    <lineage>
        <taxon>Bacteria</taxon>
        <taxon>Bacillati</taxon>
        <taxon>Bacillota</taxon>
        <taxon>Clostridia</taxon>
        <taxon>Eubacteriales</taxon>
        <taxon>Clostridiaceae</taxon>
        <taxon>Clostridium</taxon>
    </lineage>
</organism>
<gene>
    <name evidence="2" type="ORF">C1I91_19145</name>
</gene>
<sequence length="237" mass="28040">MVKILILYYLNIKATHGYEIQKFIQASGFDTWANIKAGSIYYALSKMEKDGEIELVREETRGSRVRRIYKVTELGIVELKKSIEKELDKSLIPLNSDKFILPITFNKLDKEVAIRIIEERIKELNKTLEYWNFWRNRKIDSKSPQVEMISFDMTISNYQYELKWYKALIEEFDMYCELSEKNEEMIRNFDFSEIDEKEMNDIDIEKASVNQLKEMILNNSDLSKAALEKLISVLGNK</sequence>
<keyword evidence="3" id="KW-1185">Reference proteome</keyword>
<protein>
    <submittedName>
        <fullName evidence="2">PadR family transcriptional regulator</fullName>
    </submittedName>
</protein>
<dbReference type="InterPro" id="IPR036390">
    <property type="entry name" value="WH_DNA-bd_sf"/>
</dbReference>
<dbReference type="Proteomes" id="UP000286268">
    <property type="component" value="Chromosome"/>
</dbReference>
<dbReference type="AlphaFoldDB" id="A0A410DWF4"/>
<evidence type="ECO:0000313" key="2">
    <source>
        <dbReference type="EMBL" id="QAA33583.1"/>
    </source>
</evidence>
<evidence type="ECO:0000313" key="3">
    <source>
        <dbReference type="Proteomes" id="UP000286268"/>
    </source>
</evidence>